<feature type="domain" description="DEAD-box RNA helicase Q" evidence="15">
    <location>
        <begin position="311"/>
        <end position="339"/>
    </location>
</feature>
<dbReference type="InterPro" id="IPR011545">
    <property type="entry name" value="DEAD/DEAH_box_helicase_dom"/>
</dbReference>
<keyword evidence="17" id="KW-1185">Reference proteome</keyword>
<protein>
    <recommendedName>
        <fullName evidence="9">Probable ATP-dependent RNA helicase DDX46</fullName>
        <ecNumber evidence="1">3.6.4.13</ecNumber>
    </recommendedName>
    <alternativeName>
        <fullName evidence="10">DEAD box protein 46</fullName>
    </alternativeName>
</protein>
<dbReference type="PANTHER" id="PTHR47958">
    <property type="entry name" value="ATP-DEPENDENT RNA HELICASE DBP3"/>
    <property type="match status" value="1"/>
</dbReference>
<dbReference type="PROSITE" id="PS51194">
    <property type="entry name" value="HELICASE_CTER"/>
    <property type="match status" value="1"/>
</dbReference>
<feature type="compositionally biased region" description="Basic and acidic residues" evidence="12">
    <location>
        <begin position="92"/>
        <end position="130"/>
    </location>
</feature>
<name>A0A0M3JW45_ANISI</name>
<feature type="domain" description="Helicase C-terminal" evidence="14">
    <location>
        <begin position="553"/>
        <end position="710"/>
    </location>
</feature>
<dbReference type="SMART" id="SM00487">
    <property type="entry name" value="DEXDc"/>
    <property type="match status" value="1"/>
</dbReference>
<feature type="compositionally biased region" description="Polar residues" evidence="12">
    <location>
        <begin position="158"/>
        <end position="173"/>
    </location>
</feature>
<dbReference type="FunFam" id="3.40.50.300:FF:000079">
    <property type="entry name" value="probable ATP-dependent RNA helicase DDX17"/>
    <property type="match status" value="1"/>
</dbReference>
<dbReference type="PROSITE" id="PS51195">
    <property type="entry name" value="Q_MOTIF"/>
    <property type="match status" value="1"/>
</dbReference>
<dbReference type="InterPro" id="IPR000629">
    <property type="entry name" value="RNA-helicase_DEAD-box_CS"/>
</dbReference>
<keyword evidence="2" id="KW-0547">Nucleotide-binding</keyword>
<feature type="domain" description="Helicase ATP-binding" evidence="13">
    <location>
        <begin position="342"/>
        <end position="526"/>
    </location>
</feature>
<evidence type="ECO:0000313" key="18">
    <source>
        <dbReference type="WBParaSite" id="ASIM_0001248701-mRNA-1"/>
    </source>
</evidence>
<dbReference type="GO" id="GO:0003724">
    <property type="term" value="F:RNA helicase activity"/>
    <property type="evidence" value="ECO:0007669"/>
    <property type="project" value="UniProtKB-EC"/>
</dbReference>
<dbReference type="GO" id="GO:0005524">
    <property type="term" value="F:ATP binding"/>
    <property type="evidence" value="ECO:0007669"/>
    <property type="project" value="UniProtKB-KW"/>
</dbReference>
<dbReference type="PROSITE" id="PS51192">
    <property type="entry name" value="HELICASE_ATP_BIND_1"/>
    <property type="match status" value="1"/>
</dbReference>
<dbReference type="SUPFAM" id="SSF52540">
    <property type="entry name" value="P-loop containing nucleoside triphosphate hydrolases"/>
    <property type="match status" value="2"/>
</dbReference>
<gene>
    <name evidence="16" type="ORF">ASIM_LOCUS11953</name>
</gene>
<dbReference type="PROSITE" id="PS00039">
    <property type="entry name" value="DEAD_ATP_HELICASE"/>
    <property type="match status" value="1"/>
</dbReference>
<feature type="region of interest" description="Disordered" evidence="12">
    <location>
        <begin position="1"/>
        <end position="182"/>
    </location>
</feature>
<accession>A0A0M3JW45</accession>
<feature type="compositionally biased region" description="Basic and acidic residues" evidence="12">
    <location>
        <begin position="27"/>
        <end position="71"/>
    </location>
</feature>
<dbReference type="WBParaSite" id="ASIM_0001248701-mRNA-1">
    <property type="protein sequence ID" value="ASIM_0001248701-mRNA-1"/>
    <property type="gene ID" value="ASIM_0001248701"/>
</dbReference>
<organism evidence="18">
    <name type="scientific">Anisakis simplex</name>
    <name type="common">Herring worm</name>
    <dbReference type="NCBI Taxonomy" id="6269"/>
    <lineage>
        <taxon>Eukaryota</taxon>
        <taxon>Metazoa</taxon>
        <taxon>Ecdysozoa</taxon>
        <taxon>Nematoda</taxon>
        <taxon>Chromadorea</taxon>
        <taxon>Rhabditida</taxon>
        <taxon>Spirurina</taxon>
        <taxon>Ascaridomorpha</taxon>
        <taxon>Ascaridoidea</taxon>
        <taxon>Anisakidae</taxon>
        <taxon>Anisakis</taxon>
        <taxon>Anisakis simplex complex</taxon>
    </lineage>
</organism>
<evidence type="ECO:0000256" key="11">
    <source>
        <dbReference type="PROSITE-ProRule" id="PRU00552"/>
    </source>
</evidence>
<comment type="catalytic activity">
    <reaction evidence="7">
        <text>ATP + H2O = ADP + phosphate + H(+)</text>
        <dbReference type="Rhea" id="RHEA:13065"/>
        <dbReference type="ChEBI" id="CHEBI:15377"/>
        <dbReference type="ChEBI" id="CHEBI:15378"/>
        <dbReference type="ChEBI" id="CHEBI:30616"/>
        <dbReference type="ChEBI" id="CHEBI:43474"/>
        <dbReference type="ChEBI" id="CHEBI:456216"/>
        <dbReference type="EC" id="3.6.4.13"/>
    </reaction>
</comment>
<dbReference type="Proteomes" id="UP000267096">
    <property type="component" value="Unassembled WGS sequence"/>
</dbReference>
<feature type="compositionally biased region" description="Basic residues" evidence="12">
    <location>
        <begin position="8"/>
        <end position="26"/>
    </location>
</feature>
<dbReference type="CDD" id="cd18787">
    <property type="entry name" value="SF2_C_DEAD"/>
    <property type="match status" value="1"/>
</dbReference>
<dbReference type="GO" id="GO:0003676">
    <property type="term" value="F:nucleic acid binding"/>
    <property type="evidence" value="ECO:0007669"/>
    <property type="project" value="InterPro"/>
</dbReference>
<dbReference type="InterPro" id="IPR014001">
    <property type="entry name" value="Helicase_ATP-bd"/>
</dbReference>
<dbReference type="InterPro" id="IPR014014">
    <property type="entry name" value="RNA_helicase_DEAD_Q_motif"/>
</dbReference>
<dbReference type="Gene3D" id="3.40.50.300">
    <property type="entry name" value="P-loop containing nucleotide triphosphate hydrolases"/>
    <property type="match status" value="2"/>
</dbReference>
<proteinExistence type="inferred from homology"/>
<dbReference type="Pfam" id="PF00271">
    <property type="entry name" value="Helicase_C"/>
    <property type="match status" value="1"/>
</dbReference>
<evidence type="ECO:0000256" key="7">
    <source>
        <dbReference type="ARBA" id="ARBA00047984"/>
    </source>
</evidence>
<evidence type="ECO:0000256" key="2">
    <source>
        <dbReference type="ARBA" id="ARBA00022741"/>
    </source>
</evidence>
<evidence type="ECO:0000313" key="17">
    <source>
        <dbReference type="Proteomes" id="UP000267096"/>
    </source>
</evidence>
<dbReference type="OrthoDB" id="196131at2759"/>
<dbReference type="EMBL" id="UYRR01031121">
    <property type="protein sequence ID" value="VDK46227.1"/>
    <property type="molecule type" value="Genomic_DNA"/>
</dbReference>
<comment type="similarity">
    <text evidence="6">Belongs to the DEAD box helicase family. DDX46/PRP5 subfamily.</text>
</comment>
<dbReference type="InterPro" id="IPR027417">
    <property type="entry name" value="P-loop_NTPase"/>
</dbReference>
<evidence type="ECO:0000259" key="15">
    <source>
        <dbReference type="PROSITE" id="PS51195"/>
    </source>
</evidence>
<dbReference type="EC" id="3.6.4.13" evidence="1"/>
<evidence type="ECO:0000256" key="4">
    <source>
        <dbReference type="ARBA" id="ARBA00022806"/>
    </source>
</evidence>
<dbReference type="GO" id="GO:0016787">
    <property type="term" value="F:hydrolase activity"/>
    <property type="evidence" value="ECO:0007669"/>
    <property type="project" value="UniProtKB-KW"/>
</dbReference>
<keyword evidence="5" id="KW-0067">ATP-binding</keyword>
<dbReference type="Pfam" id="PF00270">
    <property type="entry name" value="DEAD"/>
    <property type="match status" value="1"/>
</dbReference>
<dbReference type="InterPro" id="IPR056149">
    <property type="entry name" value="PRP5/DDX46/KHDC4_KH"/>
</dbReference>
<dbReference type="InterPro" id="IPR001650">
    <property type="entry name" value="Helicase_C-like"/>
</dbReference>
<sequence>MGSDRHSSSKSHRSGRDSKRRSRSRSPRKEKSRRERSRSPRDKRDRDRDRNRDRSKERRKELRSSGSPERKEKKKEKKKDRDLDLAEIVSMTDKDEAERKLETEMQKRRERIERWREERRKKERGGKDEPKEETEAEPMDQQPKWTLDNEEDDDEVVQASSTEENNDEGTATATAEEGDEVDPLDAYMSEVNKEVRAAKYGSEKSADGKARIVVIKTEVPAEPKKGEIIEAEDEIEQLVDDFDIEKAASSLIARGRQLPLTDHSKVYYRPFRKDFYVETVELAKMTKAEVDEYREGLDIRVRGKNCPKPVRSWAQCGVEWKILNILKKLEYSKPTAIQAQAIPAIMNGRDVIGIAKTGSGKTLAFLLPMFRHIMDQPELEEMDGPIGIVLVTAVIMSPTRELAMQTWKEANKFAKALNIRVACVYGGVGISDQIGDLKRGAEVIVCTVGRLTDMLAANKGKVTNLRRVTYLVLDEADRMFDMGFEPQVTKIVNNIRPDRQTVLFSATFPRQMEALARKILDKPVEIMVGGKSVVCEDISQNVVILEEHQKMLKLLELLGVYWEHGNVLVFVDKQEKADELVGQLMRSGYNCAPLHGGIDQFDRDSTILDFKSGKIKLLVATSVAARGLDVKKLILVVNYDCPNHYEDYVHRVGRTGRAGNKGYAYTFILPSGQERMAGEVCRAFETASKEPPEALKKIWEEYKAQMAAEGKTVHIGGCGFSGSGYKYDQAEDEKEANRRKVTRLVHGMESAMDDDDDDEIEQQLSSMMKGKRRVIEGHGPSLTSSSSTNNVGDKLEKAKAAFAKIAEAKQLGATAPVERDATSLTAEAVMRGNDAVPITLSAKSIAKQKADQLNERLNYMPSELLPGVEAETELQYFEEELEINDFPQQIRYRICSRDSLAQVQEYADVGISVKGSFYPNNKEPKNGERKLFLFLEARSEIALRRAREEILRIMKDAFRQMVCSLVILLYDLYDLIMQMGSRSAATAGRYKLF</sequence>
<evidence type="ECO:0000256" key="5">
    <source>
        <dbReference type="ARBA" id="ARBA00022840"/>
    </source>
</evidence>
<evidence type="ECO:0000256" key="10">
    <source>
        <dbReference type="ARBA" id="ARBA00050042"/>
    </source>
</evidence>
<evidence type="ECO:0000256" key="12">
    <source>
        <dbReference type="SAM" id="MobiDB-lite"/>
    </source>
</evidence>
<evidence type="ECO:0000256" key="8">
    <source>
        <dbReference type="ARBA" id="ARBA00049949"/>
    </source>
</evidence>
<evidence type="ECO:0000256" key="1">
    <source>
        <dbReference type="ARBA" id="ARBA00012552"/>
    </source>
</evidence>
<evidence type="ECO:0000256" key="6">
    <source>
        <dbReference type="ARBA" id="ARBA00038511"/>
    </source>
</evidence>
<dbReference type="AlphaFoldDB" id="A0A0M3JW45"/>
<reference evidence="16 17" key="2">
    <citation type="submission" date="2018-11" db="EMBL/GenBank/DDBJ databases">
        <authorList>
            <consortium name="Pathogen Informatics"/>
        </authorList>
    </citation>
    <scope>NUCLEOTIDE SEQUENCE [LARGE SCALE GENOMIC DNA]</scope>
</reference>
<keyword evidence="3" id="KW-0378">Hydrolase</keyword>
<evidence type="ECO:0000256" key="3">
    <source>
        <dbReference type="ARBA" id="ARBA00022801"/>
    </source>
</evidence>
<evidence type="ECO:0000313" key="16">
    <source>
        <dbReference type="EMBL" id="VDK46227.1"/>
    </source>
</evidence>
<dbReference type="GO" id="GO:0043186">
    <property type="term" value="C:P granule"/>
    <property type="evidence" value="ECO:0007669"/>
    <property type="project" value="UniProtKB-ARBA"/>
</dbReference>
<comment type="function">
    <text evidence="8">Component of the 17S U2 SnRNP complex of the spliceosome, a large ribonucleoprotein complex that removes introns from transcribed pre-mRNAs. The 17S U2 SnRNP complex (1) directly participates in early spliceosome assembly and (2) mediates recognition of the intron branch site during pre-mRNA splicing by promoting the selection of the pre-mRNA branch-site adenosine, the nucleophile for the first step of splicing. Within the 17S U2 SnRNP complex, DDX46 plays essential roles during assembly of pre-spliceosome and proofreading of the branch site.</text>
</comment>
<feature type="short sequence motif" description="Q motif" evidence="11">
    <location>
        <begin position="311"/>
        <end position="339"/>
    </location>
</feature>
<evidence type="ECO:0000256" key="9">
    <source>
        <dbReference type="ARBA" id="ARBA00050029"/>
    </source>
</evidence>
<evidence type="ECO:0000259" key="14">
    <source>
        <dbReference type="PROSITE" id="PS51194"/>
    </source>
</evidence>
<dbReference type="CDD" id="cd17953">
    <property type="entry name" value="DEADc_DDX46"/>
    <property type="match status" value="1"/>
</dbReference>
<keyword evidence="4" id="KW-0347">Helicase</keyword>
<dbReference type="SMART" id="SM00490">
    <property type="entry name" value="HELICc"/>
    <property type="match status" value="1"/>
</dbReference>
<reference evidence="18" key="1">
    <citation type="submission" date="2017-02" db="UniProtKB">
        <authorList>
            <consortium name="WormBaseParasite"/>
        </authorList>
    </citation>
    <scope>IDENTIFICATION</scope>
</reference>
<evidence type="ECO:0000259" key="13">
    <source>
        <dbReference type="PROSITE" id="PS51192"/>
    </source>
</evidence>
<dbReference type="Pfam" id="PF23469">
    <property type="entry name" value="KH_12"/>
    <property type="match status" value="1"/>
</dbReference>